<proteinExistence type="predicted"/>
<gene>
    <name evidence="9" type="primary">LOC115371504</name>
</gene>
<dbReference type="PRINTS" id="PR01407">
    <property type="entry name" value="BUTYPHLNCDUF"/>
</dbReference>
<dbReference type="SUPFAM" id="SSF57845">
    <property type="entry name" value="B-box zinc-binding domain"/>
    <property type="match status" value="1"/>
</dbReference>
<dbReference type="PROSITE" id="PS50188">
    <property type="entry name" value="B302_SPRY"/>
    <property type="match status" value="1"/>
</dbReference>
<keyword evidence="5" id="KW-0175">Coiled coil</keyword>
<dbReference type="InterPro" id="IPR006574">
    <property type="entry name" value="PRY"/>
</dbReference>
<evidence type="ECO:0000256" key="3">
    <source>
        <dbReference type="ARBA" id="ARBA00022833"/>
    </source>
</evidence>
<reference evidence="9" key="3">
    <citation type="submission" date="2025-09" db="UniProtKB">
        <authorList>
            <consortium name="Ensembl"/>
        </authorList>
    </citation>
    <scope>IDENTIFICATION</scope>
</reference>
<dbReference type="InParanoid" id="A0A667YW66"/>
<dbReference type="GeneTree" id="ENSGT00970000193390"/>
<dbReference type="SMART" id="SM00184">
    <property type="entry name" value="RING"/>
    <property type="match status" value="1"/>
</dbReference>
<dbReference type="GO" id="GO:0008270">
    <property type="term" value="F:zinc ion binding"/>
    <property type="evidence" value="ECO:0007669"/>
    <property type="project" value="UniProtKB-KW"/>
</dbReference>
<sequence length="481" mass="54830">RLAIIIWIPKQMAEKTALLESYLNCHVCAETFRDPVSLGCHHSFCSSCLKQFWEQTKNKNCPICKRKASKENIQVNFALKELADSFAGRQKAASSETEKEEEEVEVVCREHKEEPKWFCKNEQRAVCAVCEFPHHHGHKVVPVEEAVSELKKQLKCDLKSLRDKKKNYKDAEKTYKDVVEHSKKQLVATERQIRAEFNKLHQFLKEEEEARLAALREEEEQRRKTVTREMKMIEEKISSLSDSICAVEKDLQKANVPFLSSAKSSQSSARAQCSQPDPQLVSGALIDVAKHLGNLSFRVWEKMKDKVKFSPVILDPNTASPWLSLSDDLTSVRRGDTVQKLPDNPERNTYHPTVLGSEGFSSGKHSWEVEVGDHPGWTVGLAKESVDRKGKLTASPKHGIWCLWHGDGKYTNVLGQTVTVKKSLQRIRVQLDFDRGKVSFYNSEDKTPIFTYRDTFTEKLYPLFSVGDAADAQTKDIKVLH</sequence>
<dbReference type="InterPro" id="IPR017907">
    <property type="entry name" value="Znf_RING_CS"/>
</dbReference>
<dbReference type="CDD" id="cd12893">
    <property type="entry name" value="SPRY_PRY_TRIM35"/>
    <property type="match status" value="1"/>
</dbReference>
<dbReference type="SMART" id="SM00589">
    <property type="entry name" value="PRY"/>
    <property type="match status" value="1"/>
</dbReference>
<keyword evidence="2 4" id="KW-0863">Zinc-finger</keyword>
<dbReference type="InterPro" id="IPR027370">
    <property type="entry name" value="Znf-RING_euk"/>
</dbReference>
<feature type="domain" description="B30.2/SPRY" evidence="8">
    <location>
        <begin position="292"/>
        <end position="481"/>
    </location>
</feature>
<dbReference type="Pfam" id="PF13445">
    <property type="entry name" value="zf-RING_UBOX"/>
    <property type="match status" value="1"/>
</dbReference>
<dbReference type="InterPro" id="IPR003879">
    <property type="entry name" value="Butyrophylin_SPRY"/>
</dbReference>
<evidence type="ECO:0000259" key="7">
    <source>
        <dbReference type="PROSITE" id="PS50119"/>
    </source>
</evidence>
<evidence type="ECO:0000256" key="2">
    <source>
        <dbReference type="ARBA" id="ARBA00022771"/>
    </source>
</evidence>
<evidence type="ECO:0000313" key="10">
    <source>
        <dbReference type="Proteomes" id="UP000472263"/>
    </source>
</evidence>
<feature type="domain" description="B box-type" evidence="7">
    <location>
        <begin position="103"/>
        <end position="143"/>
    </location>
</feature>
<dbReference type="PROSITE" id="PS50089">
    <property type="entry name" value="ZF_RING_2"/>
    <property type="match status" value="1"/>
</dbReference>
<dbReference type="Pfam" id="PF00622">
    <property type="entry name" value="SPRY"/>
    <property type="match status" value="1"/>
</dbReference>
<evidence type="ECO:0000256" key="4">
    <source>
        <dbReference type="PROSITE-ProRule" id="PRU00024"/>
    </source>
</evidence>
<dbReference type="Proteomes" id="UP000472263">
    <property type="component" value="Chromosome 14"/>
</dbReference>
<evidence type="ECO:0000256" key="5">
    <source>
        <dbReference type="SAM" id="Coils"/>
    </source>
</evidence>
<dbReference type="SMART" id="SM00449">
    <property type="entry name" value="SPRY"/>
    <property type="match status" value="1"/>
</dbReference>
<evidence type="ECO:0000313" key="9">
    <source>
        <dbReference type="Ensembl" id="ENSMMDP00005034820.1"/>
    </source>
</evidence>
<accession>A0A667YW66</accession>
<dbReference type="InterPro" id="IPR001841">
    <property type="entry name" value="Znf_RING"/>
</dbReference>
<dbReference type="Gene3D" id="3.30.40.10">
    <property type="entry name" value="Zinc/RING finger domain, C3HC4 (zinc finger)"/>
    <property type="match status" value="1"/>
</dbReference>
<feature type="domain" description="RING-type" evidence="6">
    <location>
        <begin position="25"/>
        <end position="65"/>
    </location>
</feature>
<dbReference type="Gene3D" id="2.60.120.920">
    <property type="match status" value="1"/>
</dbReference>
<dbReference type="Pfam" id="PF00643">
    <property type="entry name" value="zf-B_box"/>
    <property type="match status" value="1"/>
</dbReference>
<dbReference type="PROSITE" id="PS50119">
    <property type="entry name" value="ZF_BBOX"/>
    <property type="match status" value="1"/>
</dbReference>
<evidence type="ECO:0000256" key="1">
    <source>
        <dbReference type="ARBA" id="ARBA00022723"/>
    </source>
</evidence>
<dbReference type="CDD" id="cd19769">
    <property type="entry name" value="Bbox2_TRIM16-like"/>
    <property type="match status" value="1"/>
</dbReference>
<reference evidence="9" key="2">
    <citation type="submission" date="2025-08" db="UniProtKB">
        <authorList>
            <consortium name="Ensembl"/>
        </authorList>
    </citation>
    <scope>IDENTIFICATION</scope>
</reference>
<dbReference type="SUPFAM" id="SSF57850">
    <property type="entry name" value="RING/U-box"/>
    <property type="match status" value="1"/>
</dbReference>
<dbReference type="InterPro" id="IPR000315">
    <property type="entry name" value="Znf_B-box"/>
</dbReference>
<dbReference type="SMART" id="SM00336">
    <property type="entry name" value="BBOX"/>
    <property type="match status" value="1"/>
</dbReference>
<dbReference type="Gene3D" id="3.30.160.60">
    <property type="entry name" value="Classic Zinc Finger"/>
    <property type="match status" value="1"/>
</dbReference>
<name>A0A667YW66_9TELE</name>
<dbReference type="AlphaFoldDB" id="A0A667YW66"/>
<dbReference type="Pfam" id="PF13765">
    <property type="entry name" value="PRY"/>
    <property type="match status" value="1"/>
</dbReference>
<dbReference type="Ensembl" id="ENSMMDT00005035591.1">
    <property type="protein sequence ID" value="ENSMMDP00005034820.1"/>
    <property type="gene ID" value="ENSMMDG00005016377.1"/>
</dbReference>
<dbReference type="InterPro" id="IPR013320">
    <property type="entry name" value="ConA-like_dom_sf"/>
</dbReference>
<dbReference type="InterPro" id="IPR013083">
    <property type="entry name" value="Znf_RING/FYVE/PHD"/>
</dbReference>
<dbReference type="InterPro" id="IPR001870">
    <property type="entry name" value="B30.2/SPRY"/>
</dbReference>
<dbReference type="InterPro" id="IPR043136">
    <property type="entry name" value="B30.2/SPRY_sf"/>
</dbReference>
<reference evidence="9" key="1">
    <citation type="submission" date="2019-06" db="EMBL/GenBank/DDBJ databases">
        <authorList>
            <consortium name="Wellcome Sanger Institute Data Sharing"/>
        </authorList>
    </citation>
    <scope>NUCLEOTIDE SEQUENCE [LARGE SCALE GENOMIC DNA]</scope>
</reference>
<evidence type="ECO:0000259" key="6">
    <source>
        <dbReference type="PROSITE" id="PS50089"/>
    </source>
</evidence>
<keyword evidence="1" id="KW-0479">Metal-binding</keyword>
<keyword evidence="3" id="KW-0862">Zinc</keyword>
<dbReference type="InterPro" id="IPR050143">
    <property type="entry name" value="TRIM/RBCC"/>
</dbReference>
<feature type="coiled-coil region" evidence="5">
    <location>
        <begin position="144"/>
        <end position="236"/>
    </location>
</feature>
<dbReference type="FunFam" id="2.60.120.920:FF:000004">
    <property type="entry name" value="Butyrophilin subfamily 1 member A1"/>
    <property type="match status" value="1"/>
</dbReference>
<dbReference type="PROSITE" id="PS00518">
    <property type="entry name" value="ZF_RING_1"/>
    <property type="match status" value="1"/>
</dbReference>
<dbReference type="PANTHER" id="PTHR24103">
    <property type="entry name" value="E3 UBIQUITIN-PROTEIN LIGASE TRIM"/>
    <property type="match status" value="1"/>
</dbReference>
<dbReference type="SUPFAM" id="SSF49899">
    <property type="entry name" value="Concanavalin A-like lectins/glucanases"/>
    <property type="match status" value="1"/>
</dbReference>
<protein>
    <submittedName>
        <fullName evidence="9">Zinc-binding protein A33-like</fullName>
    </submittedName>
</protein>
<keyword evidence="10" id="KW-1185">Reference proteome</keyword>
<organism evidence="9 10">
    <name type="scientific">Myripristis murdjan</name>
    <name type="common">pinecone soldierfish</name>
    <dbReference type="NCBI Taxonomy" id="586833"/>
    <lineage>
        <taxon>Eukaryota</taxon>
        <taxon>Metazoa</taxon>
        <taxon>Chordata</taxon>
        <taxon>Craniata</taxon>
        <taxon>Vertebrata</taxon>
        <taxon>Euteleostomi</taxon>
        <taxon>Actinopterygii</taxon>
        <taxon>Neopterygii</taxon>
        <taxon>Teleostei</taxon>
        <taxon>Neoteleostei</taxon>
        <taxon>Acanthomorphata</taxon>
        <taxon>Holocentriformes</taxon>
        <taxon>Holocentridae</taxon>
        <taxon>Myripristis</taxon>
    </lineage>
</organism>
<dbReference type="InterPro" id="IPR003877">
    <property type="entry name" value="SPRY_dom"/>
</dbReference>
<evidence type="ECO:0000259" key="8">
    <source>
        <dbReference type="PROSITE" id="PS50188"/>
    </source>
</evidence>